<sequence>MKFRNFAKQLLIGASLVLSLTFSASFAIVPTPAPDQSGPIALTGAIIHVGDGTVIGDGVITFDDGIITAVGSAGDNIDLTNHEIFDVQGRHVYPGFVLPNTSLGLSEVSSVRATQDIVEEGDINASVRSAIAYNTDSEIIPTNRFNGILTAQVAPQGGLISGSSSVFKLDGWNWEDAMLSEDVGLHLHWPGMRQRRRNPESGQFERVENENYQGQTQLLHTLFQDASTYTGEPVNLNLLAMQPLFNGIAKLFIHADEAKEIISAVRFARSYGVEDIVLVGGADAILVLDFLLAENIPVIYERIHELPLREWNDVDAPFKTPFLLHDAGVKVGIGGGATSIDRQRNLPFFAGTAAAYGLDRETALAMVTGINAEILGVDERVGTLETGKDATLFISEGDALDMRTSQVIGAFIQGRDIDLNGTQQQLYERFRDKYQNQVE</sequence>
<evidence type="ECO:0000313" key="3">
    <source>
        <dbReference type="EMBL" id="RZO78218.1"/>
    </source>
</evidence>
<dbReference type="SUPFAM" id="SSF51556">
    <property type="entry name" value="Metallo-dependent hydrolases"/>
    <property type="match status" value="1"/>
</dbReference>
<dbReference type="Gene3D" id="3.20.20.140">
    <property type="entry name" value="Metal-dependent hydrolases"/>
    <property type="match status" value="1"/>
</dbReference>
<feature type="domain" description="Amidohydrolase-related" evidence="2">
    <location>
        <begin position="324"/>
        <end position="398"/>
    </location>
</feature>
<accession>A0A520S6X3</accession>
<keyword evidence="1" id="KW-0732">Signal</keyword>
<keyword evidence="3" id="KW-0378">Hydrolase</keyword>
<dbReference type="InterPro" id="IPR011059">
    <property type="entry name" value="Metal-dep_hydrolase_composite"/>
</dbReference>
<dbReference type="Proteomes" id="UP000320404">
    <property type="component" value="Unassembled WGS sequence"/>
</dbReference>
<dbReference type="SUPFAM" id="SSF51338">
    <property type="entry name" value="Composite domain of metallo-dependent hydrolases"/>
    <property type="match status" value="1"/>
</dbReference>
<comment type="caution">
    <text evidence="3">The sequence shown here is derived from an EMBL/GenBank/DDBJ whole genome shotgun (WGS) entry which is preliminary data.</text>
</comment>
<evidence type="ECO:0000256" key="1">
    <source>
        <dbReference type="SAM" id="SignalP"/>
    </source>
</evidence>
<dbReference type="EMBL" id="SHAH01000003">
    <property type="protein sequence ID" value="RZO78218.1"/>
    <property type="molecule type" value="Genomic_DNA"/>
</dbReference>
<dbReference type="PANTHER" id="PTHR43135:SF3">
    <property type="entry name" value="ALPHA-D-RIBOSE 1-METHYLPHOSPHONATE 5-TRIPHOSPHATE DIPHOSPHATASE"/>
    <property type="match status" value="1"/>
</dbReference>
<evidence type="ECO:0000259" key="2">
    <source>
        <dbReference type="Pfam" id="PF01979"/>
    </source>
</evidence>
<dbReference type="PANTHER" id="PTHR43135">
    <property type="entry name" value="ALPHA-D-RIBOSE 1-METHYLPHOSPHONATE 5-TRIPHOSPHATE DIPHOSPHATASE"/>
    <property type="match status" value="1"/>
</dbReference>
<dbReference type="InterPro" id="IPR032466">
    <property type="entry name" value="Metal_Hydrolase"/>
</dbReference>
<dbReference type="GO" id="GO:0016810">
    <property type="term" value="F:hydrolase activity, acting on carbon-nitrogen (but not peptide) bonds"/>
    <property type="evidence" value="ECO:0007669"/>
    <property type="project" value="InterPro"/>
</dbReference>
<protein>
    <submittedName>
        <fullName evidence="3">Amidohydrolase</fullName>
    </submittedName>
</protein>
<dbReference type="InterPro" id="IPR006680">
    <property type="entry name" value="Amidohydro-rel"/>
</dbReference>
<reference evidence="3 4" key="1">
    <citation type="submission" date="2019-02" db="EMBL/GenBank/DDBJ databases">
        <title>Prokaryotic population dynamics and viral predation in marine succession experiment using metagenomics: the confinement effect.</title>
        <authorList>
            <person name="Haro-Moreno J.M."/>
            <person name="Rodriguez-Valera F."/>
            <person name="Lopez-Perez M."/>
        </authorList>
    </citation>
    <scope>NUCLEOTIDE SEQUENCE [LARGE SCALE GENOMIC DNA]</scope>
    <source>
        <strain evidence="3">MED-G158</strain>
    </source>
</reference>
<evidence type="ECO:0000313" key="4">
    <source>
        <dbReference type="Proteomes" id="UP000320404"/>
    </source>
</evidence>
<gene>
    <name evidence="3" type="ORF">EVA69_00610</name>
</gene>
<proteinExistence type="predicted"/>
<feature type="chain" id="PRO_5021824401" evidence="1">
    <location>
        <begin position="28"/>
        <end position="439"/>
    </location>
</feature>
<name>A0A520S6X3_9GAMM</name>
<organism evidence="3 4">
    <name type="scientific">OM182 bacterium</name>
    <dbReference type="NCBI Taxonomy" id="2510334"/>
    <lineage>
        <taxon>Bacteria</taxon>
        <taxon>Pseudomonadati</taxon>
        <taxon>Pseudomonadota</taxon>
        <taxon>Gammaproteobacteria</taxon>
        <taxon>OMG group</taxon>
        <taxon>OM182 clade</taxon>
    </lineage>
</organism>
<dbReference type="Pfam" id="PF01979">
    <property type="entry name" value="Amidohydro_1"/>
    <property type="match status" value="1"/>
</dbReference>
<dbReference type="InterPro" id="IPR051781">
    <property type="entry name" value="Metallo-dep_Hydrolase"/>
</dbReference>
<feature type="signal peptide" evidence="1">
    <location>
        <begin position="1"/>
        <end position="27"/>
    </location>
</feature>
<dbReference type="AlphaFoldDB" id="A0A520S6X3"/>